<dbReference type="Proteomes" id="UP000198406">
    <property type="component" value="Unassembled WGS sequence"/>
</dbReference>
<dbReference type="AlphaFoldDB" id="A0A1Z5J8X2"/>
<comment type="similarity">
    <text evidence="1">Belongs to the ERGIC family.</text>
</comment>
<dbReference type="EMBL" id="BDSP01000016">
    <property type="protein sequence ID" value="GAX10221.1"/>
    <property type="molecule type" value="Genomic_DNA"/>
</dbReference>
<dbReference type="InterPro" id="IPR012936">
    <property type="entry name" value="Erv_C"/>
</dbReference>
<dbReference type="InterPro" id="IPR045888">
    <property type="entry name" value="Erv"/>
</dbReference>
<dbReference type="PANTHER" id="PTHR10984">
    <property type="entry name" value="ENDOPLASMIC RETICULUM-GOLGI INTERMEDIATE COMPARTMENT PROTEIN"/>
    <property type="match status" value="1"/>
</dbReference>
<reference evidence="3 4" key="1">
    <citation type="journal article" date="2015" name="Plant Cell">
        <title>Oil accumulation by the oleaginous diatom Fistulifera solaris as revealed by the genome and transcriptome.</title>
        <authorList>
            <person name="Tanaka T."/>
            <person name="Maeda Y."/>
            <person name="Veluchamy A."/>
            <person name="Tanaka M."/>
            <person name="Abida H."/>
            <person name="Marechal E."/>
            <person name="Bowler C."/>
            <person name="Muto M."/>
            <person name="Sunaga Y."/>
            <person name="Tanaka M."/>
            <person name="Yoshino T."/>
            <person name="Taniguchi T."/>
            <person name="Fukuda Y."/>
            <person name="Nemoto M."/>
            <person name="Matsumoto M."/>
            <person name="Wong P.S."/>
            <person name="Aburatani S."/>
            <person name="Fujibuchi W."/>
        </authorList>
    </citation>
    <scope>NUCLEOTIDE SEQUENCE [LARGE SCALE GENOMIC DNA]</scope>
    <source>
        <strain evidence="3 4">JPCC DA0580</strain>
    </source>
</reference>
<name>A0A1Z5J8X2_FISSO</name>
<dbReference type="PANTHER" id="PTHR10984:SF25">
    <property type="entry name" value="ENDOPLASMIC RETICULUM-GOLGI INTERMEDIATE COMPARTMENT PROTEIN 3"/>
    <property type="match status" value="1"/>
</dbReference>
<evidence type="ECO:0000256" key="1">
    <source>
        <dbReference type="ARBA" id="ARBA00005648"/>
    </source>
</evidence>
<organism evidence="3 4">
    <name type="scientific">Fistulifera solaris</name>
    <name type="common">Oleaginous diatom</name>
    <dbReference type="NCBI Taxonomy" id="1519565"/>
    <lineage>
        <taxon>Eukaryota</taxon>
        <taxon>Sar</taxon>
        <taxon>Stramenopiles</taxon>
        <taxon>Ochrophyta</taxon>
        <taxon>Bacillariophyta</taxon>
        <taxon>Bacillariophyceae</taxon>
        <taxon>Bacillariophycidae</taxon>
        <taxon>Naviculales</taxon>
        <taxon>Naviculaceae</taxon>
        <taxon>Fistulifera</taxon>
    </lineage>
</organism>
<keyword evidence="4" id="KW-1185">Reference proteome</keyword>
<dbReference type="OrthoDB" id="270930at2759"/>
<evidence type="ECO:0000313" key="3">
    <source>
        <dbReference type="EMBL" id="GAX10221.1"/>
    </source>
</evidence>
<proteinExistence type="inferred from homology"/>
<gene>
    <name evidence="3" type="ORF">FisN_3Lh418</name>
</gene>
<evidence type="ECO:0000259" key="2">
    <source>
        <dbReference type="Pfam" id="PF07970"/>
    </source>
</evidence>
<evidence type="ECO:0000313" key="4">
    <source>
        <dbReference type="Proteomes" id="UP000198406"/>
    </source>
</evidence>
<comment type="caution">
    <text evidence="3">The sequence shown here is derived from an EMBL/GenBank/DDBJ whole genome shotgun (WGS) entry which is preliminary data.</text>
</comment>
<protein>
    <recommendedName>
        <fullName evidence="2">Endoplasmic reticulum vesicle transporter C-terminal domain-containing protein</fullName>
    </recommendedName>
</protein>
<dbReference type="GO" id="GO:0030134">
    <property type="term" value="C:COPII-coated ER to Golgi transport vesicle"/>
    <property type="evidence" value="ECO:0007669"/>
    <property type="project" value="TreeGrafter"/>
</dbReference>
<dbReference type="GO" id="GO:0005783">
    <property type="term" value="C:endoplasmic reticulum"/>
    <property type="evidence" value="ECO:0007669"/>
    <property type="project" value="TreeGrafter"/>
</dbReference>
<dbReference type="InParanoid" id="A0A1Z5J8X2"/>
<sequence length="362" mass="40878">MNITFPNLACEDLHVDVMDVAGDSQLDIFDTLVKKRLSRSGRPIGSDVLKAEANANQQRQEEKLRLLKEKLPENYCGPCYGANDDENQCCNTCDELLDAYIAKKWRTDIVQYTSEQCMREGRDKKEPKRMKRGEGCNLSGYLEVNRVAGNFHIAMGEGIERDGKHIHTFNPEDTPNFNASHIIHDLSFGASGTKVGFGEEPQKTLNGVSKIVTRQHGTTGLFQYFIKVVPTSYITDSGVRIATNGYFFTERFRPLMKEYIAEDDYEDEDETDEDGKRTVAVQAGHAHKAKTSNHDVRNAVLPGVFFIYEIYPFEVQIRKNKVPLTHLLIRLMATVGGVFTMFKLADNLLYSAGPSRRSSTWS</sequence>
<accession>A0A1Z5J8X2</accession>
<feature type="domain" description="Endoplasmic reticulum vesicle transporter C-terminal" evidence="2">
    <location>
        <begin position="79"/>
        <end position="346"/>
    </location>
</feature>
<dbReference type="Pfam" id="PF07970">
    <property type="entry name" value="COPIIcoated_ERV"/>
    <property type="match status" value="1"/>
</dbReference>